<proteinExistence type="predicted"/>
<feature type="region of interest" description="Disordered" evidence="1">
    <location>
        <begin position="1"/>
        <end position="25"/>
    </location>
</feature>
<evidence type="ECO:0000256" key="1">
    <source>
        <dbReference type="SAM" id="MobiDB-lite"/>
    </source>
</evidence>
<dbReference type="AlphaFoldDB" id="A0A9J5Y1W2"/>
<feature type="compositionally biased region" description="Low complexity" evidence="1">
    <location>
        <begin position="14"/>
        <end position="23"/>
    </location>
</feature>
<accession>A0A9J5Y1W2</accession>
<evidence type="ECO:0000313" key="2">
    <source>
        <dbReference type="EMBL" id="KAG5594619.1"/>
    </source>
</evidence>
<comment type="caution">
    <text evidence="2">The sequence shown here is derived from an EMBL/GenBank/DDBJ whole genome shotgun (WGS) entry which is preliminary data.</text>
</comment>
<gene>
    <name evidence="2" type="ORF">H5410_035851</name>
</gene>
<reference evidence="2 3" key="1">
    <citation type="submission" date="2020-09" db="EMBL/GenBank/DDBJ databases">
        <title>De no assembly of potato wild relative species, Solanum commersonii.</title>
        <authorList>
            <person name="Cho K."/>
        </authorList>
    </citation>
    <scope>NUCLEOTIDE SEQUENCE [LARGE SCALE GENOMIC DNA]</scope>
    <source>
        <strain evidence="2">LZ3.2</strain>
        <tissue evidence="2">Leaf</tissue>
    </source>
</reference>
<dbReference type="Proteomes" id="UP000824120">
    <property type="component" value="Chromosome 7"/>
</dbReference>
<sequence>MEPPWITKGKGNNSRSSYGSSSSLPLLQRGGKSLISSKISQKSASLSSIHLEDILEGSPLYTELQAYLAQKDKSDTFASFAREDNDDIKTYERVAKKEMIFLLENSEIQRKDEPWKIFQRYLLNGLYLSGESYKTCSYYETILITTGSVEFQHFLEYNTSEKFTTSLK</sequence>
<protein>
    <submittedName>
        <fullName evidence="2">Uncharacterized protein</fullName>
    </submittedName>
</protein>
<dbReference type="EMBL" id="JACXVP010000007">
    <property type="protein sequence ID" value="KAG5594619.1"/>
    <property type="molecule type" value="Genomic_DNA"/>
</dbReference>
<evidence type="ECO:0000313" key="3">
    <source>
        <dbReference type="Proteomes" id="UP000824120"/>
    </source>
</evidence>
<keyword evidence="3" id="KW-1185">Reference proteome</keyword>
<name>A0A9J5Y1W2_SOLCO</name>
<organism evidence="2 3">
    <name type="scientific">Solanum commersonii</name>
    <name type="common">Commerson's wild potato</name>
    <name type="synonym">Commerson's nightshade</name>
    <dbReference type="NCBI Taxonomy" id="4109"/>
    <lineage>
        <taxon>Eukaryota</taxon>
        <taxon>Viridiplantae</taxon>
        <taxon>Streptophyta</taxon>
        <taxon>Embryophyta</taxon>
        <taxon>Tracheophyta</taxon>
        <taxon>Spermatophyta</taxon>
        <taxon>Magnoliopsida</taxon>
        <taxon>eudicotyledons</taxon>
        <taxon>Gunneridae</taxon>
        <taxon>Pentapetalae</taxon>
        <taxon>asterids</taxon>
        <taxon>lamiids</taxon>
        <taxon>Solanales</taxon>
        <taxon>Solanaceae</taxon>
        <taxon>Solanoideae</taxon>
        <taxon>Solaneae</taxon>
        <taxon>Solanum</taxon>
    </lineage>
</organism>